<comment type="caution">
    <text evidence="1">The sequence shown here is derived from an EMBL/GenBank/DDBJ whole genome shotgun (WGS) entry which is preliminary data.</text>
</comment>
<reference evidence="1" key="1">
    <citation type="journal article" date="2012" name="PLoS ONE">
        <title>Gene sets for utilization of primary and secondary nutrition supplies in the distal gut of endangered iberian lynx.</title>
        <authorList>
            <person name="Alcaide M."/>
            <person name="Messina E."/>
            <person name="Richter M."/>
            <person name="Bargiela R."/>
            <person name="Peplies J."/>
            <person name="Huws S.A."/>
            <person name="Newbold C.J."/>
            <person name="Golyshin P.N."/>
            <person name="Simon M.A."/>
            <person name="Lopez G."/>
            <person name="Yakimov M.M."/>
            <person name="Ferrer M."/>
        </authorList>
    </citation>
    <scope>NUCLEOTIDE SEQUENCE</scope>
</reference>
<dbReference type="EMBL" id="AMCI01008950">
    <property type="protein sequence ID" value="EJW90261.1"/>
    <property type="molecule type" value="Genomic_DNA"/>
</dbReference>
<evidence type="ECO:0000313" key="1">
    <source>
        <dbReference type="EMBL" id="EJW90261.1"/>
    </source>
</evidence>
<proteinExistence type="predicted"/>
<gene>
    <name evidence="1" type="ORF">EVA_21630</name>
</gene>
<name>J9F5U1_9ZZZZ</name>
<organism evidence="1">
    <name type="scientific">gut metagenome</name>
    <dbReference type="NCBI Taxonomy" id="749906"/>
    <lineage>
        <taxon>unclassified sequences</taxon>
        <taxon>metagenomes</taxon>
        <taxon>organismal metagenomes</taxon>
    </lineage>
</organism>
<accession>J9F5U1</accession>
<protein>
    <submittedName>
        <fullName evidence="1">Uncharacterized protein</fullName>
    </submittedName>
</protein>
<sequence length="44" mass="5397">MIKKIEKPFYTEFPIESRNYKDFSNFAWQSQRMPDIAKEKRNPS</sequence>
<dbReference type="AlphaFoldDB" id="J9F5U1"/>